<dbReference type="InterPro" id="IPR050437">
    <property type="entry name" value="Ribos_protein_bS1-like"/>
</dbReference>
<evidence type="ECO:0000256" key="5">
    <source>
        <dbReference type="ARBA" id="ARBA00023274"/>
    </source>
</evidence>
<keyword evidence="5" id="KW-0687">Ribonucleoprotein</keyword>
<evidence type="ECO:0000259" key="9">
    <source>
        <dbReference type="PROSITE" id="PS50126"/>
    </source>
</evidence>
<evidence type="ECO:0000256" key="6">
    <source>
        <dbReference type="ARBA" id="ARBA00035293"/>
    </source>
</evidence>
<feature type="domain" description="S1 motif" evidence="9">
    <location>
        <begin position="455"/>
        <end position="524"/>
    </location>
</feature>
<feature type="domain" description="S1 motif" evidence="9">
    <location>
        <begin position="28"/>
        <end position="91"/>
    </location>
</feature>
<feature type="compositionally biased region" description="Basic residues" evidence="8">
    <location>
        <begin position="604"/>
        <end position="615"/>
    </location>
</feature>
<dbReference type="CDD" id="cd05687">
    <property type="entry name" value="S1_RPS1_repeat_ec1_hs1"/>
    <property type="match status" value="1"/>
</dbReference>
<name>A0A532V5Y7_UNCT6</name>
<feature type="domain" description="S1 motif" evidence="9">
    <location>
        <begin position="281"/>
        <end position="351"/>
    </location>
</feature>
<dbReference type="PROSITE" id="PS50126">
    <property type="entry name" value="S1"/>
    <property type="match status" value="6"/>
</dbReference>
<keyword evidence="2" id="KW-0677">Repeat</keyword>
<dbReference type="PANTHER" id="PTHR10724">
    <property type="entry name" value="30S RIBOSOMAL PROTEIN S1"/>
    <property type="match status" value="1"/>
</dbReference>
<dbReference type="CDD" id="cd05688">
    <property type="entry name" value="S1_RPS1_repeat_ec3"/>
    <property type="match status" value="1"/>
</dbReference>
<feature type="region of interest" description="Disordered" evidence="8">
    <location>
        <begin position="561"/>
        <end position="685"/>
    </location>
</feature>
<feature type="domain" description="S1 motif" evidence="9">
    <location>
        <begin position="196"/>
        <end position="264"/>
    </location>
</feature>
<dbReference type="SUPFAM" id="SSF50249">
    <property type="entry name" value="Nucleic acid-binding proteins"/>
    <property type="match status" value="6"/>
</dbReference>
<dbReference type="GO" id="GO:0003735">
    <property type="term" value="F:structural constituent of ribosome"/>
    <property type="evidence" value="ECO:0007669"/>
    <property type="project" value="TreeGrafter"/>
</dbReference>
<evidence type="ECO:0000313" key="11">
    <source>
        <dbReference type="Proteomes" id="UP000317778"/>
    </source>
</evidence>
<proteinExistence type="inferred from homology"/>
<dbReference type="Gene3D" id="2.40.50.140">
    <property type="entry name" value="Nucleic acid-binding proteins"/>
    <property type="match status" value="6"/>
</dbReference>
<feature type="compositionally biased region" description="Basic and acidic residues" evidence="8">
    <location>
        <begin position="568"/>
        <end position="603"/>
    </location>
</feature>
<evidence type="ECO:0000313" key="10">
    <source>
        <dbReference type="EMBL" id="TKJ42615.1"/>
    </source>
</evidence>
<dbReference type="GO" id="GO:0006412">
    <property type="term" value="P:translation"/>
    <property type="evidence" value="ECO:0007669"/>
    <property type="project" value="TreeGrafter"/>
</dbReference>
<sequence length="685" mass="77381">MTENVVKDPTSEELEKLISESLSSLHVGEIVTGKIARVEGNSVLIDLGWKSEGVLSITEFNEPEEIKVGDDVMVFVESLENREGLPVISKKKADFQMAWDTIKRKLEAEESCPALVRKKVKGGLQVEVFGLDAFLPGSQVDIRSVTDFDAYIGKEIEVKIIKVNWNKRNIVVSRRMLLEEELARLHKEALDRLNVDEVVEGIVKNIVDFGAFIDLGGLDALLHISDISWKKIVHPAEVLKVGEKIKVKVLTKNEETGRVTVGLKQLTPHPWDNVDKRYSIGSRVKGTVTSFTDYGAFVELEKGIEGLIHISEMSWTRTVSHPAQILQIGHEVETIVLSMDKDNRRISLGLKQTTPDPWSMIDERYHIGQRLEGTVTSLKNFGAFVEIQEGIEGLVRNVDLSWTKRIKHPREILKKGERVETIILDVDKESRRITLGIKQTQEDPFYSWSKEHKEGAHVLGKIIDMPSSGVVVALTEEIEGFVPQQQLRKRKIKKIKDHYRLGEELQLIIRRIDLKGRRVILSERDYYKKTEAKERRHAESIKAPKGFSLKDHLADALSTLEEAAESTEETKQTTKAAEKTKKKEPETKVKEAAKDKSEVPTKEKTKKKTTARRKKPDAEAKAEPKKTTRKKTAKKEEPHAEAKADGEVKADGEAKAEPDVDAEAKKAEKKPKKRTRKKKEETGGK</sequence>
<dbReference type="EMBL" id="NJBO01000010">
    <property type="protein sequence ID" value="TKJ42615.1"/>
    <property type="molecule type" value="Genomic_DNA"/>
</dbReference>
<feature type="domain" description="S1 motif" evidence="9">
    <location>
        <begin position="109"/>
        <end position="175"/>
    </location>
</feature>
<dbReference type="PRINTS" id="PR00681">
    <property type="entry name" value="RIBOSOMALS1"/>
</dbReference>
<dbReference type="Pfam" id="PF00575">
    <property type="entry name" value="S1"/>
    <property type="match status" value="6"/>
</dbReference>
<reference evidence="10 11" key="1">
    <citation type="submission" date="2017-06" db="EMBL/GenBank/DDBJ databases">
        <title>Novel microbial phyla capable of carbon fixation and sulfur reduction in deep-sea sediments.</title>
        <authorList>
            <person name="Huang J."/>
            <person name="Baker B."/>
            <person name="Wang Y."/>
        </authorList>
    </citation>
    <scope>NUCLEOTIDE SEQUENCE [LARGE SCALE GENOMIC DNA]</scope>
    <source>
        <strain evidence="10">B3_TA06</strain>
    </source>
</reference>
<dbReference type="Proteomes" id="UP000317778">
    <property type="component" value="Unassembled WGS sequence"/>
</dbReference>
<evidence type="ECO:0000256" key="1">
    <source>
        <dbReference type="ARBA" id="ARBA00006767"/>
    </source>
</evidence>
<dbReference type="InterPro" id="IPR003029">
    <property type="entry name" value="S1_domain"/>
</dbReference>
<dbReference type="InterPro" id="IPR012340">
    <property type="entry name" value="NA-bd_OB-fold"/>
</dbReference>
<dbReference type="GO" id="GO:0022627">
    <property type="term" value="C:cytosolic small ribosomal subunit"/>
    <property type="evidence" value="ECO:0007669"/>
    <property type="project" value="TreeGrafter"/>
</dbReference>
<gene>
    <name evidence="10" type="ORF">CEE36_06860</name>
</gene>
<evidence type="ECO:0000256" key="7">
    <source>
        <dbReference type="ARBA" id="ARBA00035517"/>
    </source>
</evidence>
<dbReference type="AlphaFoldDB" id="A0A532V5Y7"/>
<keyword evidence="3" id="KW-0694">RNA-binding</keyword>
<keyword evidence="4" id="KW-0689">Ribosomal protein</keyword>
<dbReference type="CDD" id="cd04465">
    <property type="entry name" value="S1_RPS1_repeat_ec2_hs2"/>
    <property type="match status" value="1"/>
</dbReference>
<dbReference type="InterPro" id="IPR035104">
    <property type="entry name" value="Ribosomal_protein_S1-like"/>
</dbReference>
<organism evidence="10 11">
    <name type="scientific">candidate division TA06 bacterium B3_TA06</name>
    <dbReference type="NCBI Taxonomy" id="2012487"/>
    <lineage>
        <taxon>Bacteria</taxon>
        <taxon>Bacteria division TA06</taxon>
    </lineage>
</organism>
<comment type="similarity">
    <text evidence="1">Belongs to the bacterial ribosomal protein bS1 family.</text>
</comment>
<feature type="domain" description="S1 motif" evidence="9">
    <location>
        <begin position="368"/>
        <end position="438"/>
    </location>
</feature>
<dbReference type="GO" id="GO:0003729">
    <property type="term" value="F:mRNA binding"/>
    <property type="evidence" value="ECO:0007669"/>
    <property type="project" value="TreeGrafter"/>
</dbReference>
<dbReference type="FunFam" id="2.40.50.140:FF:000011">
    <property type="entry name" value="30S ribosomal protein S1"/>
    <property type="match status" value="1"/>
</dbReference>
<accession>A0A532V5Y7</accession>
<feature type="compositionally biased region" description="Basic and acidic residues" evidence="8">
    <location>
        <begin position="616"/>
        <end position="626"/>
    </location>
</feature>
<dbReference type="CDD" id="cd00164">
    <property type="entry name" value="S1_like"/>
    <property type="match status" value="1"/>
</dbReference>
<feature type="compositionally biased region" description="Basic residues" evidence="8">
    <location>
        <begin position="667"/>
        <end position="677"/>
    </location>
</feature>
<evidence type="ECO:0000256" key="8">
    <source>
        <dbReference type="SAM" id="MobiDB-lite"/>
    </source>
</evidence>
<feature type="compositionally biased region" description="Basic and acidic residues" evidence="8">
    <location>
        <begin position="634"/>
        <end position="666"/>
    </location>
</feature>
<comment type="caution">
    <text evidence="10">The sequence shown here is derived from an EMBL/GenBank/DDBJ whole genome shotgun (WGS) entry which is preliminary data.</text>
</comment>
<dbReference type="SMART" id="SM00316">
    <property type="entry name" value="S1"/>
    <property type="match status" value="6"/>
</dbReference>
<dbReference type="PANTHER" id="PTHR10724:SF7">
    <property type="entry name" value="SMALL RIBOSOMAL SUBUNIT PROTEIN BS1C"/>
    <property type="match status" value="1"/>
</dbReference>
<evidence type="ECO:0000256" key="3">
    <source>
        <dbReference type="ARBA" id="ARBA00022884"/>
    </source>
</evidence>
<protein>
    <recommendedName>
        <fullName evidence="6">Small ribosomal subunit protein bS1</fullName>
    </recommendedName>
    <alternativeName>
        <fullName evidence="7">30S ribosomal protein S1</fullName>
    </alternativeName>
</protein>
<evidence type="ECO:0000256" key="2">
    <source>
        <dbReference type="ARBA" id="ARBA00022737"/>
    </source>
</evidence>
<evidence type="ECO:0000256" key="4">
    <source>
        <dbReference type="ARBA" id="ARBA00022980"/>
    </source>
</evidence>